<accession>A0A2W5FS48</accession>
<dbReference type="AlphaFoldDB" id="A0A2W5FS48"/>
<evidence type="ECO:0000313" key="1">
    <source>
        <dbReference type="EMBL" id="PZP57264.1"/>
    </source>
</evidence>
<gene>
    <name evidence="1" type="ORF">DI586_00875</name>
</gene>
<organism evidence="1 2">
    <name type="scientific">Micavibrio aeruginosavorus</name>
    <dbReference type="NCBI Taxonomy" id="349221"/>
    <lineage>
        <taxon>Bacteria</taxon>
        <taxon>Pseudomonadati</taxon>
        <taxon>Bdellovibrionota</taxon>
        <taxon>Bdellovibrionia</taxon>
        <taxon>Bdellovibrionales</taxon>
        <taxon>Pseudobdellovibrionaceae</taxon>
        <taxon>Micavibrio</taxon>
    </lineage>
</organism>
<proteinExistence type="predicted"/>
<sequence>MNFKIIFLAILTLASCSTVIPSYENWMGEWTGPEGTSLIITNLGQEEYQIVIKDLDGSKYFRGHATDRGIVFTRRGKDELIRHGSGTDTGMKWLLDKKNCLMIKVGEGFCRN</sequence>
<dbReference type="Proteomes" id="UP000249739">
    <property type="component" value="Unassembled WGS sequence"/>
</dbReference>
<dbReference type="PROSITE" id="PS51257">
    <property type="entry name" value="PROKAR_LIPOPROTEIN"/>
    <property type="match status" value="1"/>
</dbReference>
<name>A0A2W5FS48_9BACT</name>
<evidence type="ECO:0000313" key="2">
    <source>
        <dbReference type="Proteomes" id="UP000249739"/>
    </source>
</evidence>
<comment type="caution">
    <text evidence="1">The sequence shown here is derived from an EMBL/GenBank/DDBJ whole genome shotgun (WGS) entry which is preliminary data.</text>
</comment>
<reference evidence="1 2" key="1">
    <citation type="submission" date="2017-08" db="EMBL/GenBank/DDBJ databases">
        <title>Infants hospitalized years apart are colonized by the same room-sourced microbial strains.</title>
        <authorList>
            <person name="Brooks B."/>
            <person name="Olm M.R."/>
            <person name="Firek B.A."/>
            <person name="Baker R."/>
            <person name="Thomas B.C."/>
            <person name="Morowitz M.J."/>
            <person name="Banfield J.F."/>
        </authorList>
    </citation>
    <scope>NUCLEOTIDE SEQUENCE [LARGE SCALE GENOMIC DNA]</scope>
    <source>
        <strain evidence="1">S2_006_000_R2_64</strain>
    </source>
</reference>
<evidence type="ECO:0008006" key="3">
    <source>
        <dbReference type="Google" id="ProtNLM"/>
    </source>
</evidence>
<dbReference type="EMBL" id="QFOT01000004">
    <property type="protein sequence ID" value="PZP57264.1"/>
    <property type="molecule type" value="Genomic_DNA"/>
</dbReference>
<protein>
    <recommendedName>
        <fullName evidence="3">Lipoprotein</fullName>
    </recommendedName>
</protein>